<dbReference type="EMBL" id="CP030139">
    <property type="protein sequence ID" value="AZB72969.1"/>
    <property type="molecule type" value="Genomic_DNA"/>
</dbReference>
<organism evidence="1 2">
    <name type="scientific">Synechococcus elongatus PCC 11801</name>
    <dbReference type="NCBI Taxonomy" id="2219813"/>
    <lineage>
        <taxon>Bacteria</taxon>
        <taxon>Bacillati</taxon>
        <taxon>Cyanobacteriota</taxon>
        <taxon>Cyanophyceae</taxon>
        <taxon>Synechococcales</taxon>
        <taxon>Synechococcaceae</taxon>
        <taxon>Synechococcus</taxon>
    </lineage>
</organism>
<gene>
    <name evidence="1" type="ORF">DOP62_09760</name>
</gene>
<dbReference type="Proteomes" id="UP000267249">
    <property type="component" value="Chromosome"/>
</dbReference>
<evidence type="ECO:0000313" key="2">
    <source>
        <dbReference type="Proteomes" id="UP000267249"/>
    </source>
</evidence>
<dbReference type="RefSeq" id="WP_208673332.1">
    <property type="nucleotide sequence ID" value="NZ_CP030139.2"/>
</dbReference>
<reference evidence="1 2" key="1">
    <citation type="journal article" date="2018" name="Sci. Rep.">
        <title>Genome Features and Biochemical Characteristics of a Robust, Fast Growing and Naturally Transformable Cyanobacterium Synechococcus elongatus PCC 11801 Isolated from India.</title>
        <authorList>
            <person name="Jaiswal D."/>
            <person name="Sengupta A."/>
            <person name="Sohoni S."/>
            <person name="Sengupta S."/>
            <person name="Phadnavis A.G."/>
            <person name="Pakrasi H.B."/>
            <person name="Wangikar P.P."/>
        </authorList>
    </citation>
    <scope>NUCLEOTIDE SEQUENCE [LARGE SCALE GENOMIC DNA]</scope>
    <source>
        <strain evidence="1 2">PCC 11801</strain>
    </source>
</reference>
<proteinExistence type="predicted"/>
<name>A0AAN1QP57_SYNEL</name>
<protein>
    <submittedName>
        <fullName evidence="1">DUF3102 domain-containing protein</fullName>
    </submittedName>
</protein>
<sequence>MHITIVPQTTEILSPEMLDISTISHQANILYFEIQKLESQKLLRSLAIGYLLSQAKALLPTGSWEQWVSEHCTFKRSMADEYRFLWEHRQELFEALNIPILDDQVFIKSAANPQFQPVEPELRDCQELNLSIRQALKVIRHSKRLIKKQNTPQQIYHRIEIVVSEFEPTELDRLVGQLHQDFQQAITKISIREIHRPHHRRRIRPEAV</sequence>
<evidence type="ECO:0000313" key="1">
    <source>
        <dbReference type="EMBL" id="AZB72969.1"/>
    </source>
</evidence>
<accession>A0AAN1QP57</accession>
<dbReference type="AlphaFoldDB" id="A0AAN1QP57"/>
<dbReference type="InterPro" id="IPR021451">
    <property type="entry name" value="DUF3102"/>
</dbReference>
<dbReference type="Pfam" id="PF11300">
    <property type="entry name" value="DUF3102"/>
    <property type="match status" value="1"/>
</dbReference>